<evidence type="ECO:0000256" key="1">
    <source>
        <dbReference type="SAM" id="Phobius"/>
    </source>
</evidence>
<name>H6Q8W9_PYROT</name>
<reference evidence="2 3" key="1">
    <citation type="journal article" date="2012" name="Stand. Genomic Sci.">
        <title>Complete genome sequence of Pyrobaculum oguniense.</title>
        <authorList>
            <person name="Bernick D.L."/>
            <person name="Karplus K."/>
            <person name="Lui L.M."/>
            <person name="Coker J.K."/>
            <person name="Murphy J.N."/>
            <person name="Chan P.P."/>
            <person name="Cozen A.E."/>
            <person name="Lowe T.M."/>
        </authorList>
    </citation>
    <scope>NUCLEOTIDE SEQUENCE [LARGE SCALE GENOMIC DNA]</scope>
    <source>
        <strain evidence="2 3">TE7</strain>
    </source>
</reference>
<evidence type="ECO:0008006" key="4">
    <source>
        <dbReference type="Google" id="ProtNLM"/>
    </source>
</evidence>
<sequence length="107" mass="11621">MEMSATTSGWFSKAIVILLLATLGAIQAFTGLAMLFGEPELRPLSGPQSGQTPPPELSGYFFLRILHTFVGLSIIGIAALHIWQNRRSLKLYLKKIFLPAKTGSSTS</sequence>
<protein>
    <recommendedName>
        <fullName evidence="4">DUF4405 domain-containing protein</fullName>
    </recommendedName>
</protein>
<dbReference type="AlphaFoldDB" id="H6Q8W9"/>
<dbReference type="HOGENOM" id="CLU_189638_0_0_2"/>
<keyword evidence="1" id="KW-0472">Membrane</keyword>
<keyword evidence="3" id="KW-1185">Reference proteome</keyword>
<dbReference type="EMBL" id="CP003316">
    <property type="protein sequence ID" value="AFA39274.1"/>
    <property type="molecule type" value="Genomic_DNA"/>
</dbReference>
<dbReference type="KEGG" id="pog:Pogu_1247"/>
<keyword evidence="1" id="KW-1133">Transmembrane helix</keyword>
<dbReference type="SUPFAM" id="SSF81342">
    <property type="entry name" value="Transmembrane di-heme cytochromes"/>
    <property type="match status" value="1"/>
</dbReference>
<feature type="transmembrane region" description="Helical" evidence="1">
    <location>
        <begin position="61"/>
        <end position="83"/>
    </location>
</feature>
<evidence type="ECO:0000313" key="2">
    <source>
        <dbReference type="EMBL" id="AFA39274.1"/>
    </source>
</evidence>
<organism evidence="2 3">
    <name type="scientific">Pyrobaculum oguniense (strain DSM 13380 / JCM 10595 / TE7)</name>
    <dbReference type="NCBI Taxonomy" id="698757"/>
    <lineage>
        <taxon>Archaea</taxon>
        <taxon>Thermoproteota</taxon>
        <taxon>Thermoprotei</taxon>
        <taxon>Thermoproteales</taxon>
        <taxon>Thermoproteaceae</taxon>
        <taxon>Pyrobaculum</taxon>
    </lineage>
</organism>
<gene>
    <name evidence="2" type="ordered locus">Pogu_1247</name>
</gene>
<dbReference type="Gene3D" id="1.20.950.20">
    <property type="entry name" value="Transmembrane di-heme cytochromes, Chain C"/>
    <property type="match status" value="1"/>
</dbReference>
<proteinExistence type="predicted"/>
<keyword evidence="1" id="KW-0812">Transmembrane</keyword>
<dbReference type="Proteomes" id="UP000009062">
    <property type="component" value="Chromosome"/>
</dbReference>
<dbReference type="InterPro" id="IPR016174">
    <property type="entry name" value="Di-haem_cyt_TM"/>
</dbReference>
<accession>H6Q8W9</accession>
<dbReference type="GO" id="GO:0022904">
    <property type="term" value="P:respiratory electron transport chain"/>
    <property type="evidence" value="ECO:0007669"/>
    <property type="project" value="InterPro"/>
</dbReference>
<evidence type="ECO:0000313" key="3">
    <source>
        <dbReference type="Proteomes" id="UP000009062"/>
    </source>
</evidence>
<dbReference type="GO" id="GO:0016020">
    <property type="term" value="C:membrane"/>
    <property type="evidence" value="ECO:0007669"/>
    <property type="project" value="InterPro"/>
</dbReference>
<dbReference type="eggNOG" id="arCOG04002">
    <property type="taxonomic scope" value="Archaea"/>
</dbReference>
<dbReference type="STRING" id="698757.Pogu_1247"/>